<sequence>MEYTGLKINLLTGNASLKNVKLIPDTARYKELERLKRAPDNLYNLQVESFDLVRFHPSRLYDSRRLNINSIIIDHPKMIITNKRQPYNKVADTVKKKSLYQMISKALKEVRVGEIQLKEIDFTLINNSNKKSKTTAIKNLNLNVNDLLIDSLSENDKNRFYHTKNVDIELKDYKIATPDSLYYLKFKSLKFSTLQRKLVLNGAQMQPRYTIPAFYRKVGMSKDRFDISFNQIVVTNIDLDQLNREQRFYAGRFILADGKISIYNTNAFPKRPSNKTGKFPHQQLQKLALDLKIDTLQLRRIQISYREFNRVTGKTGSVNFANTRGNIYNVTNDAKALAKNKFMRAQLSTLFMSKANLYVTFNFNLTDKLGAFSSTGTLGAMNGIALNQITDPLAMVHVKSLSIRKMQFNITANQNVARGSMRFYYHNLNVQLMKKDVETGLVKKQGFVSGIANTFVLNDSNPIGKDNKFTVGNIYFKRPASFAFFKFYVKSVLEGVKGSVGISKEREQSIKKISRKVSGIISDVKSGIEALKAKRKENRIERQEKRKIKKAKKELEKVEDQEKKDPEVTPKDSVQ</sequence>
<evidence type="ECO:0000313" key="3">
    <source>
        <dbReference type="Proteomes" id="UP000014174"/>
    </source>
</evidence>
<reference evidence="2 3" key="1">
    <citation type="journal article" date="2013" name="Genome Announc.">
        <title>Draft Genome Sequence of Arcticibacter svalbardensis Strain MN12-7T, a Member of the Family Sphingobacteriaceae Isolated from an Arctic Soil Sample.</title>
        <authorList>
            <person name="Shivaji S."/>
            <person name="Ara S."/>
            <person name="Prasad S."/>
            <person name="Manasa B.P."/>
            <person name="Begum Z."/>
            <person name="Singh A."/>
            <person name="Kumar Pinnaka A."/>
        </authorList>
    </citation>
    <scope>NUCLEOTIDE SEQUENCE [LARGE SCALE GENOMIC DNA]</scope>
    <source>
        <strain evidence="2 3">MN12-7</strain>
    </source>
</reference>
<keyword evidence="3" id="KW-1185">Reference proteome</keyword>
<dbReference type="EMBL" id="AQPN01000058">
    <property type="protein sequence ID" value="EOR95292.1"/>
    <property type="molecule type" value="Genomic_DNA"/>
</dbReference>
<feature type="region of interest" description="Disordered" evidence="1">
    <location>
        <begin position="539"/>
        <end position="575"/>
    </location>
</feature>
<dbReference type="eggNOG" id="ENOG502Z80K">
    <property type="taxonomic scope" value="Bacteria"/>
</dbReference>
<organism evidence="2 3">
    <name type="scientific">Arcticibacter svalbardensis MN12-7</name>
    <dbReference type="NCBI Taxonomy" id="1150600"/>
    <lineage>
        <taxon>Bacteria</taxon>
        <taxon>Pseudomonadati</taxon>
        <taxon>Bacteroidota</taxon>
        <taxon>Sphingobacteriia</taxon>
        <taxon>Sphingobacteriales</taxon>
        <taxon>Sphingobacteriaceae</taxon>
        <taxon>Arcticibacter</taxon>
    </lineage>
</organism>
<feature type="compositionally biased region" description="Basic and acidic residues" evidence="1">
    <location>
        <begin position="553"/>
        <end position="575"/>
    </location>
</feature>
<protein>
    <submittedName>
        <fullName evidence="2">Uncharacterized protein</fullName>
    </submittedName>
</protein>
<accession>R9GTW3</accession>
<comment type="caution">
    <text evidence="2">The sequence shown here is derived from an EMBL/GenBank/DDBJ whole genome shotgun (WGS) entry which is preliminary data.</text>
</comment>
<gene>
    <name evidence="2" type="ORF">ADIARSV_1523</name>
</gene>
<proteinExistence type="predicted"/>
<evidence type="ECO:0000313" key="2">
    <source>
        <dbReference type="EMBL" id="EOR95292.1"/>
    </source>
</evidence>
<dbReference type="AlphaFoldDB" id="R9GTW3"/>
<name>R9GTW3_9SPHI</name>
<dbReference type="Proteomes" id="UP000014174">
    <property type="component" value="Unassembled WGS sequence"/>
</dbReference>
<evidence type="ECO:0000256" key="1">
    <source>
        <dbReference type="SAM" id="MobiDB-lite"/>
    </source>
</evidence>
<dbReference type="STRING" id="1150600.ADIARSV_1523"/>